<feature type="compositionally biased region" description="Basic residues" evidence="1">
    <location>
        <begin position="156"/>
        <end position="195"/>
    </location>
</feature>
<accession>A0A7G7MKK1</accession>
<reference evidence="2 3" key="1">
    <citation type="submission" date="2020-08" db="EMBL/GenBank/DDBJ databases">
        <authorList>
            <person name="Mo P."/>
        </authorList>
    </citation>
    <scope>NUCLEOTIDE SEQUENCE [LARGE SCALE GENOMIC DNA]</scope>
    <source>
        <strain evidence="2 3">CGMCC 4.1532</strain>
    </source>
</reference>
<dbReference type="EMBL" id="CP060131">
    <property type="protein sequence ID" value="QNG53312.1"/>
    <property type="molecule type" value="Genomic_DNA"/>
</dbReference>
<organism evidence="2 3">
    <name type="scientific">Pseudonocardia petroleophila</name>
    <dbReference type="NCBI Taxonomy" id="37331"/>
    <lineage>
        <taxon>Bacteria</taxon>
        <taxon>Bacillati</taxon>
        <taxon>Actinomycetota</taxon>
        <taxon>Actinomycetes</taxon>
        <taxon>Pseudonocardiales</taxon>
        <taxon>Pseudonocardiaceae</taxon>
        <taxon>Pseudonocardia</taxon>
    </lineage>
</organism>
<feature type="compositionally biased region" description="Pro residues" evidence="1">
    <location>
        <begin position="127"/>
        <end position="136"/>
    </location>
</feature>
<evidence type="ECO:0000313" key="2">
    <source>
        <dbReference type="EMBL" id="QNG53312.1"/>
    </source>
</evidence>
<gene>
    <name evidence="2" type="ORF">H6H00_04775</name>
</gene>
<sequence length="280" mass="31720">MVEAAERDAVLRRSVHHWVHRYREEGLAGPADRSQRQHQHLLADRPGDRATICELRRNHYRRGPRQLGHELARSGVTPEPCCERVPRAGPEGCELDEVIALGIDHDTAQVIVDGALTRSTALVLTPGPTPPAPAPPRSQARHSNPISADPEPAARLLRRHHAGNQARRPRRAPPRRPHRHHRDQRHRRARVRRTPPHSDHPCPRTSTVAHQLKPACPASTGTRHDFVESYFLPKCEGGTQHAVPDQLARWRPNVACSEIASPRYHIPDRRLPYHILYSDR</sequence>
<protein>
    <submittedName>
        <fullName evidence="2">Helix-turn-helix domain-containing protein</fullName>
    </submittedName>
</protein>
<proteinExistence type="predicted"/>
<dbReference type="InterPro" id="IPR009057">
    <property type="entry name" value="Homeodomain-like_sf"/>
</dbReference>
<evidence type="ECO:0000256" key="1">
    <source>
        <dbReference type="SAM" id="MobiDB-lite"/>
    </source>
</evidence>
<feature type="region of interest" description="Disordered" evidence="1">
    <location>
        <begin position="122"/>
        <end position="208"/>
    </location>
</feature>
<dbReference type="KEGG" id="ppel:H6H00_04775"/>
<dbReference type="AlphaFoldDB" id="A0A7G7MKK1"/>
<name>A0A7G7MKK1_9PSEU</name>
<dbReference type="SUPFAM" id="SSF46689">
    <property type="entry name" value="Homeodomain-like"/>
    <property type="match status" value="1"/>
</dbReference>
<keyword evidence="3" id="KW-1185">Reference proteome</keyword>
<dbReference type="Proteomes" id="UP000515728">
    <property type="component" value="Chromosome"/>
</dbReference>
<evidence type="ECO:0000313" key="3">
    <source>
        <dbReference type="Proteomes" id="UP000515728"/>
    </source>
</evidence>